<evidence type="ECO:0000256" key="21">
    <source>
        <dbReference type="SAM" id="MobiDB-lite"/>
    </source>
</evidence>
<evidence type="ECO:0000256" key="4">
    <source>
        <dbReference type="ARBA" id="ARBA00022692"/>
    </source>
</evidence>
<dbReference type="GO" id="GO:0005230">
    <property type="term" value="F:extracellular ligand-gated monoatomic ion channel activity"/>
    <property type="evidence" value="ECO:0007669"/>
    <property type="project" value="InterPro"/>
</dbReference>
<dbReference type="AlphaFoldDB" id="A0A1Y3BS69"/>
<keyword evidence="13" id="KW-0325">Glycoprotein</keyword>
<dbReference type="PRINTS" id="PR00253">
    <property type="entry name" value="GABAARECEPTR"/>
</dbReference>
<evidence type="ECO:0000256" key="10">
    <source>
        <dbReference type="ARBA" id="ARBA00023157"/>
    </source>
</evidence>
<keyword evidence="17 20" id="KW-0407">Ion channel</keyword>
<evidence type="ECO:0000256" key="14">
    <source>
        <dbReference type="ARBA" id="ARBA00023214"/>
    </source>
</evidence>
<dbReference type="GO" id="GO:0034707">
    <property type="term" value="C:chloride channel complex"/>
    <property type="evidence" value="ECO:0007669"/>
    <property type="project" value="UniProtKB-KW"/>
</dbReference>
<dbReference type="EMBL" id="MUJZ01002910">
    <property type="protein sequence ID" value="OTF83612.1"/>
    <property type="molecule type" value="Genomic_DNA"/>
</dbReference>
<dbReference type="SUPFAM" id="SSF63712">
    <property type="entry name" value="Nicotinic receptor ligand binding domain-like"/>
    <property type="match status" value="1"/>
</dbReference>
<feature type="region of interest" description="Disordered" evidence="21">
    <location>
        <begin position="249"/>
        <end position="288"/>
    </location>
</feature>
<comment type="caution">
    <text evidence="23">The sequence shown here is derived from an EMBL/GenBank/DDBJ whole genome shotgun (WGS) entry which is preliminary data.</text>
</comment>
<dbReference type="InterPro" id="IPR006202">
    <property type="entry name" value="Neur_chan_lig-bd"/>
</dbReference>
<evidence type="ECO:0000256" key="16">
    <source>
        <dbReference type="ARBA" id="ARBA00023286"/>
    </source>
</evidence>
<evidence type="ECO:0000256" key="9">
    <source>
        <dbReference type="ARBA" id="ARBA00023136"/>
    </source>
</evidence>
<dbReference type="GO" id="GO:0099095">
    <property type="term" value="F:ligand-gated monoatomic anion channel activity"/>
    <property type="evidence" value="ECO:0007669"/>
    <property type="project" value="UniProtKB-ARBA"/>
</dbReference>
<evidence type="ECO:0000256" key="18">
    <source>
        <dbReference type="ARBA" id="ARBA00034104"/>
    </source>
</evidence>
<evidence type="ECO:0000256" key="20">
    <source>
        <dbReference type="RuleBase" id="RU000687"/>
    </source>
</evidence>
<comment type="caution">
    <text evidence="20">Lacks conserved residue(s) required for the propagation of feature annotation.</text>
</comment>
<comment type="subcellular location">
    <subcellularLocation>
        <location evidence="18">Postsynaptic cell membrane</location>
        <topology evidence="18">Multi-pass membrane protein</topology>
    </subcellularLocation>
</comment>
<comment type="similarity">
    <text evidence="1">Belongs to the ligand-gated ion channel (TC 1.A.9) family. Gamma-aminobutyric acid receptor (TC 1.A.9.5) subfamily.</text>
</comment>
<dbReference type="GO" id="GO:0045211">
    <property type="term" value="C:postsynaptic membrane"/>
    <property type="evidence" value="ECO:0007669"/>
    <property type="project" value="UniProtKB-SubCell"/>
</dbReference>
<name>A0A1Y3BS69_EURMA</name>
<dbReference type="PRINTS" id="PR00252">
    <property type="entry name" value="NRIONCHANNEL"/>
</dbReference>
<evidence type="ECO:0000256" key="11">
    <source>
        <dbReference type="ARBA" id="ARBA00023170"/>
    </source>
</evidence>
<evidence type="ECO:0000256" key="6">
    <source>
        <dbReference type="ARBA" id="ARBA00022989"/>
    </source>
</evidence>
<keyword evidence="9 20" id="KW-0472">Membrane</keyword>
<feature type="transmembrane region" description="Helical" evidence="20">
    <location>
        <begin position="187"/>
        <end position="209"/>
    </location>
</feature>
<evidence type="ECO:0000256" key="3">
    <source>
        <dbReference type="ARBA" id="ARBA00022475"/>
    </source>
</evidence>
<dbReference type="GO" id="GO:0005254">
    <property type="term" value="F:chloride channel activity"/>
    <property type="evidence" value="ECO:0007669"/>
    <property type="project" value="UniProtKB-KW"/>
</dbReference>
<evidence type="ECO:0000256" key="7">
    <source>
        <dbReference type="ARBA" id="ARBA00023018"/>
    </source>
</evidence>
<keyword evidence="14" id="KW-0868">Chloride</keyword>
<keyword evidence="6 20" id="KW-1133">Transmembrane helix</keyword>
<feature type="domain" description="Neurotransmitter-gated ion-channel ligand-binding" evidence="22">
    <location>
        <begin position="3"/>
        <end position="149"/>
    </location>
</feature>
<dbReference type="InterPro" id="IPR006028">
    <property type="entry name" value="GABAA/Glycine_rcpt"/>
</dbReference>
<accession>A0A1Y3BS69</accession>
<evidence type="ECO:0000313" key="23">
    <source>
        <dbReference type="EMBL" id="OTF83612.1"/>
    </source>
</evidence>
<keyword evidence="4 20" id="KW-0812">Transmembrane</keyword>
<evidence type="ECO:0000256" key="17">
    <source>
        <dbReference type="ARBA" id="ARBA00023303"/>
    </source>
</evidence>
<dbReference type="InterPro" id="IPR036734">
    <property type="entry name" value="Neur_chan_lig-bd_sf"/>
</dbReference>
<dbReference type="InterPro" id="IPR036719">
    <property type="entry name" value="Neuro-gated_channel_TM_sf"/>
</dbReference>
<dbReference type="Gene3D" id="2.70.170.10">
    <property type="entry name" value="Neurotransmitter-gated ion-channel ligand-binding domain"/>
    <property type="match status" value="1"/>
</dbReference>
<evidence type="ECO:0000256" key="12">
    <source>
        <dbReference type="ARBA" id="ARBA00023173"/>
    </source>
</evidence>
<evidence type="ECO:0000256" key="1">
    <source>
        <dbReference type="ARBA" id="ARBA00010180"/>
    </source>
</evidence>
<dbReference type="InterPro" id="IPR006201">
    <property type="entry name" value="Neur_channel"/>
</dbReference>
<evidence type="ECO:0000259" key="22">
    <source>
        <dbReference type="Pfam" id="PF02931"/>
    </source>
</evidence>
<evidence type="ECO:0000256" key="13">
    <source>
        <dbReference type="ARBA" id="ARBA00023180"/>
    </source>
</evidence>
<keyword evidence="12" id="KW-0869">Chloride channel</keyword>
<evidence type="ECO:0000256" key="19">
    <source>
        <dbReference type="ARBA" id="ARBA00071250"/>
    </source>
</evidence>
<keyword evidence="11 23" id="KW-0675">Receptor</keyword>
<dbReference type="PANTHER" id="PTHR18945">
    <property type="entry name" value="NEUROTRANSMITTER GATED ION CHANNEL"/>
    <property type="match status" value="1"/>
</dbReference>
<dbReference type="FunFam" id="2.70.170.10:FF:000021">
    <property type="entry name" value="Gamma-aminobutyric acid receptor isoform 3b"/>
    <property type="match status" value="1"/>
</dbReference>
<feature type="non-terminal residue" evidence="23">
    <location>
        <position position="1"/>
    </location>
</feature>
<dbReference type="InterPro" id="IPR018000">
    <property type="entry name" value="Neurotransmitter_ion_chnl_CS"/>
</dbReference>
<dbReference type="OrthoDB" id="8890589at2759"/>
<proteinExistence type="inferred from homology"/>
<dbReference type="Gene3D" id="6.10.250.2810">
    <property type="match status" value="1"/>
</dbReference>
<dbReference type="PROSITE" id="PS00236">
    <property type="entry name" value="NEUROTR_ION_CHANNEL"/>
    <property type="match status" value="1"/>
</dbReference>
<gene>
    <name evidence="23" type="ORF">BLA29_006543</name>
</gene>
<dbReference type="Pfam" id="PF02931">
    <property type="entry name" value="Neur_chan_LBD"/>
    <property type="match status" value="1"/>
</dbReference>
<dbReference type="Proteomes" id="UP000194236">
    <property type="component" value="Unassembled WGS sequence"/>
</dbReference>
<evidence type="ECO:0000256" key="2">
    <source>
        <dbReference type="ARBA" id="ARBA00022448"/>
    </source>
</evidence>
<sequence length="288" mass="32041">FKDFTADFYFRQSWRDKRLSFKPSKSIDALFVGSEVSDKIWVPDTFFANEKWAQFHQATTFNTFIRIRANGDVLRSIRLTVTSSCPMNLQYFPMDRQLCTIEIESYGYSTADIKYKWGIDGKGSVGISDVVELPQFKIKGFKEFSKTENASPARVQLGVTTVLTMTTLMSSTNAALPKISYIKSIDVYLGTCFVMVFASLLEYATVGYMGKRIAMRKNRHTQVAKFAQSHRISTMMAAAAAAAASKSSHQPNSIEMMSGTPNPPIAFADSTTGESPRVPMSSTNNPPV</sequence>
<dbReference type="SUPFAM" id="SSF90112">
    <property type="entry name" value="Neurotransmitter-gated ion-channel transmembrane pore"/>
    <property type="match status" value="1"/>
</dbReference>
<keyword evidence="2 20" id="KW-0813">Transport</keyword>
<keyword evidence="10" id="KW-1015">Disulfide bond</keyword>
<evidence type="ECO:0000313" key="24">
    <source>
        <dbReference type="Proteomes" id="UP000194236"/>
    </source>
</evidence>
<keyword evidence="5" id="KW-0732">Signal</keyword>
<protein>
    <recommendedName>
        <fullName evidence="19">Gamma-aminobutyric acid receptor subunit beta</fullName>
    </recommendedName>
</protein>
<keyword evidence="7" id="KW-0770">Synapse</keyword>
<evidence type="ECO:0000256" key="15">
    <source>
        <dbReference type="ARBA" id="ARBA00023257"/>
    </source>
</evidence>
<organism evidence="23 24">
    <name type="scientific">Euroglyphus maynei</name>
    <name type="common">Mayne's house dust mite</name>
    <dbReference type="NCBI Taxonomy" id="6958"/>
    <lineage>
        <taxon>Eukaryota</taxon>
        <taxon>Metazoa</taxon>
        <taxon>Ecdysozoa</taxon>
        <taxon>Arthropoda</taxon>
        <taxon>Chelicerata</taxon>
        <taxon>Arachnida</taxon>
        <taxon>Acari</taxon>
        <taxon>Acariformes</taxon>
        <taxon>Sarcoptiformes</taxon>
        <taxon>Astigmata</taxon>
        <taxon>Psoroptidia</taxon>
        <taxon>Analgoidea</taxon>
        <taxon>Pyroglyphidae</taxon>
        <taxon>Pyroglyphinae</taxon>
        <taxon>Euroglyphus</taxon>
    </lineage>
</organism>
<keyword evidence="15" id="KW-0628">Postsynaptic cell membrane</keyword>
<keyword evidence="16" id="KW-1071">Ligand-gated ion channel</keyword>
<feature type="non-terminal residue" evidence="23">
    <location>
        <position position="288"/>
    </location>
</feature>
<evidence type="ECO:0000256" key="8">
    <source>
        <dbReference type="ARBA" id="ARBA00023065"/>
    </source>
</evidence>
<keyword evidence="8 20" id="KW-0406">Ion transport</keyword>
<keyword evidence="3" id="KW-1003">Cell membrane</keyword>
<dbReference type="GO" id="GO:0004888">
    <property type="term" value="F:transmembrane signaling receptor activity"/>
    <property type="evidence" value="ECO:0007669"/>
    <property type="project" value="InterPro"/>
</dbReference>
<keyword evidence="24" id="KW-1185">Reference proteome</keyword>
<feature type="compositionally biased region" description="Polar residues" evidence="21">
    <location>
        <begin position="269"/>
        <end position="288"/>
    </location>
</feature>
<evidence type="ECO:0000256" key="5">
    <source>
        <dbReference type="ARBA" id="ARBA00022729"/>
    </source>
</evidence>
<reference evidence="23 24" key="1">
    <citation type="submission" date="2017-03" db="EMBL/GenBank/DDBJ databases">
        <title>Genome Survey of Euroglyphus maynei.</title>
        <authorList>
            <person name="Arlian L.G."/>
            <person name="Morgan M.S."/>
            <person name="Rider S.D."/>
        </authorList>
    </citation>
    <scope>NUCLEOTIDE SEQUENCE [LARGE SCALE GENOMIC DNA]</scope>
    <source>
        <strain evidence="23">Arlian Lab</strain>
        <tissue evidence="23">Whole body</tissue>
    </source>
</reference>